<organism evidence="6 7">
    <name type="scientific">Hevea brasiliensis</name>
    <name type="common">Para rubber tree</name>
    <name type="synonym">Siphonia brasiliensis</name>
    <dbReference type="NCBI Taxonomy" id="3981"/>
    <lineage>
        <taxon>Eukaryota</taxon>
        <taxon>Viridiplantae</taxon>
        <taxon>Streptophyta</taxon>
        <taxon>Embryophyta</taxon>
        <taxon>Tracheophyta</taxon>
        <taxon>Spermatophyta</taxon>
        <taxon>Magnoliopsida</taxon>
        <taxon>eudicotyledons</taxon>
        <taxon>Gunneridae</taxon>
        <taxon>Pentapetalae</taxon>
        <taxon>rosids</taxon>
        <taxon>fabids</taxon>
        <taxon>Malpighiales</taxon>
        <taxon>Euphorbiaceae</taxon>
        <taxon>Crotonoideae</taxon>
        <taxon>Micrandreae</taxon>
        <taxon>Hevea</taxon>
    </lineage>
</organism>
<evidence type="ECO:0000256" key="4">
    <source>
        <dbReference type="PROSITE-ProRule" id="PRU00175"/>
    </source>
</evidence>
<gene>
    <name evidence="6" type="ORF">P3X46_006462</name>
</gene>
<keyword evidence="7" id="KW-1185">Reference proteome</keyword>
<dbReference type="SUPFAM" id="SSF57850">
    <property type="entry name" value="RING/U-box"/>
    <property type="match status" value="1"/>
</dbReference>
<dbReference type="PROSITE" id="PS50089">
    <property type="entry name" value="ZF_RING_2"/>
    <property type="match status" value="1"/>
</dbReference>
<evidence type="ECO:0000313" key="6">
    <source>
        <dbReference type="EMBL" id="KAJ9182469.1"/>
    </source>
</evidence>
<dbReference type="InterPro" id="IPR017907">
    <property type="entry name" value="Znf_RING_CS"/>
</dbReference>
<sequence>MDSWELNCLEGNMTNSQRRGLDLDLDLNYPLAPQIRALDLSLGLSIYTNSQEVQAQPHGWSSHQTTNVIDVLDDEVTIISPRTFSQARENSERNHSHGTREVLGEATGILTGYTAVTTLCTNCKRRISDDGEPCLKPETSNKKKANNVSVIQELFQPVPMAEESIFSCPVCMGPFIEPTATRCGHIFCKECLLKSLKSLHNKCPTCRQKVGKRGIIRVYLPTTN</sequence>
<keyword evidence="3" id="KW-0862">Zinc</keyword>
<dbReference type="PANTHER" id="PTHR47094">
    <property type="entry name" value="ELFLESS, ISOFORM B"/>
    <property type="match status" value="1"/>
</dbReference>
<dbReference type="SMART" id="SM00184">
    <property type="entry name" value="RING"/>
    <property type="match status" value="1"/>
</dbReference>
<evidence type="ECO:0000259" key="5">
    <source>
        <dbReference type="PROSITE" id="PS50089"/>
    </source>
</evidence>
<dbReference type="InterPro" id="IPR013083">
    <property type="entry name" value="Znf_RING/FYVE/PHD"/>
</dbReference>
<keyword evidence="1" id="KW-0479">Metal-binding</keyword>
<evidence type="ECO:0000256" key="3">
    <source>
        <dbReference type="ARBA" id="ARBA00022833"/>
    </source>
</evidence>
<dbReference type="PROSITE" id="PS00518">
    <property type="entry name" value="ZF_RING_1"/>
    <property type="match status" value="1"/>
</dbReference>
<dbReference type="Proteomes" id="UP001174677">
    <property type="component" value="Chromosome 4"/>
</dbReference>
<dbReference type="InterPro" id="IPR049627">
    <property type="entry name" value="SLX8"/>
</dbReference>
<dbReference type="Gene3D" id="3.30.40.10">
    <property type="entry name" value="Zinc/RING finger domain, C3HC4 (zinc finger)"/>
    <property type="match status" value="1"/>
</dbReference>
<comment type="caution">
    <text evidence="6">The sequence shown here is derived from an EMBL/GenBank/DDBJ whole genome shotgun (WGS) entry which is preliminary data.</text>
</comment>
<dbReference type="Pfam" id="PF13923">
    <property type="entry name" value="zf-C3HC4_2"/>
    <property type="match status" value="1"/>
</dbReference>
<dbReference type="EMBL" id="JARPOI010000004">
    <property type="protein sequence ID" value="KAJ9182469.1"/>
    <property type="molecule type" value="Genomic_DNA"/>
</dbReference>
<dbReference type="CDD" id="cd16449">
    <property type="entry name" value="RING-HC"/>
    <property type="match status" value="1"/>
</dbReference>
<feature type="domain" description="RING-type" evidence="5">
    <location>
        <begin position="168"/>
        <end position="207"/>
    </location>
</feature>
<keyword evidence="2 4" id="KW-0863">Zinc-finger</keyword>
<evidence type="ECO:0000313" key="7">
    <source>
        <dbReference type="Proteomes" id="UP001174677"/>
    </source>
</evidence>
<name>A0ABQ9MUD4_HEVBR</name>
<evidence type="ECO:0000256" key="2">
    <source>
        <dbReference type="ARBA" id="ARBA00022771"/>
    </source>
</evidence>
<protein>
    <recommendedName>
        <fullName evidence="5">RING-type domain-containing protein</fullName>
    </recommendedName>
</protein>
<proteinExistence type="predicted"/>
<dbReference type="InterPro" id="IPR001841">
    <property type="entry name" value="Znf_RING"/>
</dbReference>
<dbReference type="PANTHER" id="PTHR47094:SF1">
    <property type="entry name" value="RING-TYPE E3 UBIQUITIN TRANSFERASE"/>
    <property type="match status" value="1"/>
</dbReference>
<evidence type="ECO:0000256" key="1">
    <source>
        <dbReference type="ARBA" id="ARBA00022723"/>
    </source>
</evidence>
<reference evidence="6" key="1">
    <citation type="journal article" date="2023" name="Plant Biotechnol. J.">
        <title>Chromosome-level wild Hevea brasiliensis genome provides new tools for genomic-assisted breeding and valuable loci to elevate rubber yield.</title>
        <authorList>
            <person name="Cheng H."/>
            <person name="Song X."/>
            <person name="Hu Y."/>
            <person name="Wu T."/>
            <person name="Yang Q."/>
            <person name="An Z."/>
            <person name="Feng S."/>
            <person name="Deng Z."/>
            <person name="Wu W."/>
            <person name="Zeng X."/>
            <person name="Tu M."/>
            <person name="Wang X."/>
            <person name="Huang H."/>
        </authorList>
    </citation>
    <scope>NUCLEOTIDE SEQUENCE</scope>
    <source>
        <strain evidence="6">MT/VB/25A 57/8</strain>
    </source>
</reference>
<accession>A0ABQ9MUD4</accession>